<evidence type="ECO:0000256" key="1">
    <source>
        <dbReference type="SAM" id="MobiDB-lite"/>
    </source>
</evidence>
<dbReference type="Proteomes" id="UP000230233">
    <property type="component" value="Chromosome V"/>
</dbReference>
<gene>
    <name evidence="3" type="primary">Cnig_chr_V.g16457</name>
    <name evidence="3" type="ORF">B9Z55_016457</name>
</gene>
<dbReference type="PANTHER" id="PTHR38627:SF2">
    <property type="entry name" value="DOUBLE-STRAND TELOMERIC DNA-BINDING PROTEINS 1-RELATED"/>
    <property type="match status" value="1"/>
</dbReference>
<evidence type="ECO:0000313" key="3">
    <source>
        <dbReference type="EMBL" id="PIC22375.1"/>
    </source>
</evidence>
<dbReference type="AlphaFoldDB" id="A0A2G5T4M8"/>
<feature type="domain" description="SPK" evidence="2">
    <location>
        <begin position="677"/>
        <end position="801"/>
    </location>
</feature>
<sequence length="823" mass="96672">MTQIEVIEGEKHEREFFTLEEDFQIWEFLHRFAYDETEQVAEKFTGPHPNLGRKLWKMFIRETDSRRSVLVLCTRYRKMTKNLQKMPFGTEMKLNLYSLDIPVPKEFTREALRFAKMWLNKEKSIQVKIDNGTDMEDAYNDHANVEWYDRFGVELPIFRSVTLESNGETLTRDQRVGSLFPPHTIHIFENPIENPPPPPVVISSSDDTDSEQEYADGRSSNHFKCVMLPQFDTWPCDFDRRCDLVISLWIPIDLLIKVCDKQKKLRLSESAEVDLRSLIIWKFLFFLLHKSIHPDEAKSRWRAVSEGDGSLESFEESSTKLKDMPIHPEGKHFLMKKFGISGSSEYLSFPTVEVEEAAEEGNVLDSRPFHNRLIVKKEPFWSSEQSEEQIFFSESMDFEVSHDINHNEGPSDPPHTSEALPSSFMARRIKEEHFISDYDDYGREEEVMDDSNFGNDHFEENLDSPNQDDVPDGPLLQNCIKKEVVENHSRRPVGRPRKECPIRVCRIKDQVVPSGNVDSKKEEAPKKRERVTFTRKEVYKMWRFVNKKIRDFSGRPRKNKFESSWADWKEFTRKMGLGRSPSTYKQKFSQLDISRAPFNKRARLELYYALDVPIPPVVINYPLKLDSENRLEECDTEKWAEISQSDDEEISSDEEIGDSECDSEDEGHFEPTFTYSETHEMWNFILYIVRKERFKAGKTQKLYLLPDQLDFWLEFDKTVGPDRSLSTLATHFHLNMFRKLSSSRFDVETKANLYYSLNIPVTLDFYNEFKKVATAELEDRDDGIPYIENYYYNDGSVFRESWSDLLLIDEDEAAETVRKSEKI</sequence>
<feature type="compositionally biased region" description="Acidic residues" evidence="1">
    <location>
        <begin position="644"/>
        <end position="667"/>
    </location>
</feature>
<dbReference type="InterPro" id="IPR006570">
    <property type="entry name" value="SPK_dom"/>
</dbReference>
<proteinExistence type="predicted"/>
<dbReference type="OrthoDB" id="5903118at2759"/>
<dbReference type="InterPro" id="IPR053367">
    <property type="entry name" value="G-alpha_activating_GEF"/>
</dbReference>
<dbReference type="PANTHER" id="PTHR38627">
    <property type="entry name" value="GA BINDING AND ACTIVATING AND SPK (SPK) DOMAIN CONTAINING-RELATED"/>
    <property type="match status" value="1"/>
</dbReference>
<organism evidence="3 4">
    <name type="scientific">Caenorhabditis nigoni</name>
    <dbReference type="NCBI Taxonomy" id="1611254"/>
    <lineage>
        <taxon>Eukaryota</taxon>
        <taxon>Metazoa</taxon>
        <taxon>Ecdysozoa</taxon>
        <taxon>Nematoda</taxon>
        <taxon>Chromadorea</taxon>
        <taxon>Rhabditida</taxon>
        <taxon>Rhabditina</taxon>
        <taxon>Rhabditomorpha</taxon>
        <taxon>Rhabditoidea</taxon>
        <taxon>Rhabditidae</taxon>
        <taxon>Peloderinae</taxon>
        <taxon>Caenorhabditis</taxon>
    </lineage>
</organism>
<keyword evidence="4" id="KW-1185">Reference proteome</keyword>
<feature type="region of interest" description="Disordered" evidence="1">
    <location>
        <begin position="193"/>
        <end position="214"/>
    </location>
</feature>
<dbReference type="EMBL" id="PDUG01000005">
    <property type="protein sequence ID" value="PIC22375.1"/>
    <property type="molecule type" value="Genomic_DNA"/>
</dbReference>
<name>A0A2G5T4M8_9PELO</name>
<reference evidence="4" key="1">
    <citation type="submission" date="2017-10" db="EMBL/GenBank/DDBJ databases">
        <title>Rapid genome shrinkage in a self-fertile nematode reveals novel sperm competition proteins.</title>
        <authorList>
            <person name="Yin D."/>
            <person name="Schwarz E.M."/>
            <person name="Thomas C.G."/>
            <person name="Felde R.L."/>
            <person name="Korf I.F."/>
            <person name="Cutter A.D."/>
            <person name="Schartner C.M."/>
            <person name="Ralston E.J."/>
            <person name="Meyer B.J."/>
            <person name="Haag E.S."/>
        </authorList>
    </citation>
    <scope>NUCLEOTIDE SEQUENCE [LARGE SCALE GENOMIC DNA]</scope>
    <source>
        <strain evidence="4">JU1422</strain>
    </source>
</reference>
<dbReference type="Pfam" id="PF04435">
    <property type="entry name" value="SPK"/>
    <property type="match status" value="1"/>
</dbReference>
<accession>A0A2G5T4M8</accession>
<evidence type="ECO:0000259" key="2">
    <source>
        <dbReference type="SMART" id="SM00583"/>
    </source>
</evidence>
<dbReference type="SMART" id="SM00583">
    <property type="entry name" value="SPK"/>
    <property type="match status" value="1"/>
</dbReference>
<feature type="region of interest" description="Disordered" evidence="1">
    <location>
        <begin position="642"/>
        <end position="667"/>
    </location>
</feature>
<comment type="caution">
    <text evidence="3">The sequence shown here is derived from an EMBL/GenBank/DDBJ whole genome shotgun (WGS) entry which is preliminary data.</text>
</comment>
<protein>
    <recommendedName>
        <fullName evidence="2">SPK domain-containing protein</fullName>
    </recommendedName>
</protein>
<evidence type="ECO:0000313" key="4">
    <source>
        <dbReference type="Proteomes" id="UP000230233"/>
    </source>
</evidence>